<accession>A0ACA9P4F8</accession>
<dbReference type="EMBL" id="CAJVPM010036160">
    <property type="protein sequence ID" value="CAG8692006.1"/>
    <property type="molecule type" value="Genomic_DNA"/>
</dbReference>
<comment type="caution">
    <text evidence="1">The sequence shown here is derived from an EMBL/GenBank/DDBJ whole genome shotgun (WGS) entry which is preliminary data.</text>
</comment>
<feature type="non-terminal residue" evidence="1">
    <location>
        <position position="61"/>
    </location>
</feature>
<proteinExistence type="predicted"/>
<evidence type="ECO:0000313" key="2">
    <source>
        <dbReference type="Proteomes" id="UP000789860"/>
    </source>
</evidence>
<organism evidence="1 2">
    <name type="scientific">Scutellospora calospora</name>
    <dbReference type="NCBI Taxonomy" id="85575"/>
    <lineage>
        <taxon>Eukaryota</taxon>
        <taxon>Fungi</taxon>
        <taxon>Fungi incertae sedis</taxon>
        <taxon>Mucoromycota</taxon>
        <taxon>Glomeromycotina</taxon>
        <taxon>Glomeromycetes</taxon>
        <taxon>Diversisporales</taxon>
        <taxon>Gigasporaceae</taxon>
        <taxon>Scutellospora</taxon>
    </lineage>
</organism>
<reference evidence="1" key="1">
    <citation type="submission" date="2021-06" db="EMBL/GenBank/DDBJ databases">
        <authorList>
            <person name="Kallberg Y."/>
            <person name="Tangrot J."/>
            <person name="Rosling A."/>
        </authorList>
    </citation>
    <scope>NUCLEOTIDE SEQUENCE</scope>
    <source>
        <strain evidence="1">AU212A</strain>
    </source>
</reference>
<evidence type="ECO:0000313" key="1">
    <source>
        <dbReference type="EMBL" id="CAG8692006.1"/>
    </source>
</evidence>
<keyword evidence="2" id="KW-1185">Reference proteome</keyword>
<name>A0ACA9P4F8_9GLOM</name>
<feature type="non-terminal residue" evidence="1">
    <location>
        <position position="1"/>
    </location>
</feature>
<gene>
    <name evidence="1" type="ORF">SCALOS_LOCUS10169</name>
</gene>
<dbReference type="Proteomes" id="UP000789860">
    <property type="component" value="Unassembled WGS sequence"/>
</dbReference>
<sequence length="61" mass="6856">DLNKNFQDEISQNINFQSENSQSKNSLEPILKKLAGWPTTGVWTFFNKGVSVKGYCSGQCK</sequence>
<protein>
    <submittedName>
        <fullName evidence="1">8561_t:CDS:1</fullName>
    </submittedName>
</protein>